<dbReference type="PROSITE" id="PS51257">
    <property type="entry name" value="PROKAR_LIPOPROTEIN"/>
    <property type="match status" value="1"/>
</dbReference>
<evidence type="ECO:0000256" key="5">
    <source>
        <dbReference type="ARBA" id="ARBA00030303"/>
    </source>
</evidence>
<organism evidence="7 8">
    <name type="scientific">Turicibacter bilis</name>
    <dbReference type="NCBI Taxonomy" id="2735723"/>
    <lineage>
        <taxon>Bacteria</taxon>
        <taxon>Bacillati</taxon>
        <taxon>Bacillota</taxon>
        <taxon>Erysipelotrichia</taxon>
        <taxon>Erysipelotrichales</taxon>
        <taxon>Turicibacteraceae</taxon>
        <taxon>Turicibacter</taxon>
    </lineage>
</organism>
<dbReference type="InterPro" id="IPR006059">
    <property type="entry name" value="SBP"/>
</dbReference>
<keyword evidence="6" id="KW-1003">Cell membrane</keyword>
<dbReference type="InterPro" id="IPR006061">
    <property type="entry name" value="SBP_1_CS"/>
</dbReference>
<evidence type="ECO:0000256" key="1">
    <source>
        <dbReference type="ARBA" id="ARBA00008520"/>
    </source>
</evidence>
<evidence type="ECO:0000256" key="3">
    <source>
        <dbReference type="ARBA" id="ARBA00022597"/>
    </source>
</evidence>
<keyword evidence="6" id="KW-0472">Membrane</keyword>
<keyword evidence="2 6" id="KW-0813">Transport</keyword>
<dbReference type="Pfam" id="PF13416">
    <property type="entry name" value="SBP_bac_8"/>
    <property type="match status" value="1"/>
</dbReference>
<comment type="similarity">
    <text evidence="1 6">Belongs to the bacterial solute-binding protein 1 family.</text>
</comment>
<name>A0ABY5JK18_9FIRM</name>
<proteinExistence type="inferred from homology"/>
<dbReference type="PANTHER" id="PTHR30061">
    <property type="entry name" value="MALTOSE-BINDING PERIPLASMIC PROTEIN"/>
    <property type="match status" value="1"/>
</dbReference>
<dbReference type="EMBL" id="CP071249">
    <property type="protein sequence ID" value="UUF05830.1"/>
    <property type="molecule type" value="Genomic_DNA"/>
</dbReference>
<accession>A0ABY5JK18</accession>
<keyword evidence="6" id="KW-0449">Lipoprotein</keyword>
<evidence type="ECO:0000256" key="6">
    <source>
        <dbReference type="RuleBase" id="RU365005"/>
    </source>
</evidence>
<dbReference type="SUPFAM" id="SSF53850">
    <property type="entry name" value="Periplasmic binding protein-like II"/>
    <property type="match status" value="1"/>
</dbReference>
<dbReference type="Proteomes" id="UP001058016">
    <property type="component" value="Chromosome"/>
</dbReference>
<dbReference type="PANTHER" id="PTHR30061:SF50">
    <property type="entry name" value="MALTOSE_MALTODEXTRIN-BINDING PERIPLASMIC PROTEIN"/>
    <property type="match status" value="1"/>
</dbReference>
<keyword evidence="4 6" id="KW-0732">Signal</keyword>
<dbReference type="CDD" id="cd13586">
    <property type="entry name" value="PBP2_Maltose_binding_like"/>
    <property type="match status" value="1"/>
</dbReference>
<keyword evidence="8" id="KW-1185">Reference proteome</keyword>
<evidence type="ECO:0000256" key="4">
    <source>
        <dbReference type="ARBA" id="ARBA00022729"/>
    </source>
</evidence>
<evidence type="ECO:0000313" key="8">
    <source>
        <dbReference type="Proteomes" id="UP001058016"/>
    </source>
</evidence>
<reference evidence="7 8" key="1">
    <citation type="submission" date="2021-03" db="EMBL/GenBank/DDBJ databases">
        <title>Comparative Genomics and Metabolomics in the genus Turicibacter.</title>
        <authorList>
            <person name="Maki J."/>
            <person name="Looft T."/>
        </authorList>
    </citation>
    <scope>NUCLEOTIDE SEQUENCE [LARGE SCALE GENOMIC DNA]</scope>
    <source>
        <strain evidence="7 8">MMM721</strain>
    </source>
</reference>
<feature type="signal peptide" evidence="6">
    <location>
        <begin position="1"/>
        <end position="19"/>
    </location>
</feature>
<dbReference type="PRINTS" id="PR00181">
    <property type="entry name" value="MALTOSEBP"/>
</dbReference>
<keyword evidence="3 6" id="KW-0762">Sugar transport</keyword>
<feature type="chain" id="PRO_5044983964" description="Maltodextrin-binding protein" evidence="6">
    <location>
        <begin position="20"/>
        <end position="428"/>
    </location>
</feature>
<comment type="subcellular location">
    <subcellularLocation>
        <location evidence="6">Cell membrane</location>
        <topology evidence="6">Lipid-anchor</topology>
    </subcellularLocation>
</comment>
<protein>
    <recommendedName>
        <fullName evidence="5 6">Maltodextrin-binding protein</fullName>
    </recommendedName>
</protein>
<dbReference type="RefSeq" id="WP_212725465.1">
    <property type="nucleotide sequence ID" value="NZ_CP071249.1"/>
</dbReference>
<dbReference type="PROSITE" id="PS01037">
    <property type="entry name" value="SBP_BACTERIAL_1"/>
    <property type="match status" value="1"/>
</dbReference>
<dbReference type="Gene3D" id="3.40.190.10">
    <property type="entry name" value="Periplasmic binding protein-like II"/>
    <property type="match status" value="2"/>
</dbReference>
<dbReference type="InterPro" id="IPR006060">
    <property type="entry name" value="Maltose/Cyclodextrin-bd"/>
</dbReference>
<gene>
    <name evidence="7" type="ORF">J0J69_12470</name>
</gene>
<evidence type="ECO:0000256" key="2">
    <source>
        <dbReference type="ARBA" id="ARBA00022448"/>
    </source>
</evidence>
<evidence type="ECO:0000313" key="7">
    <source>
        <dbReference type="EMBL" id="UUF05830.1"/>
    </source>
</evidence>
<sequence>MKKLLSMGLIASLSVTGLAACGNETATDSSSNTPITDESSSTASGEKVEIKLWLDNDDYGAAMETAIEAALPNIDINFEKVGSVDAVSKLELDGPAGLGADVFIMPHDHISNAINAQLLLPLGAEIGADLEDRFLESSVGTVKVDDAYYGAPLSTETIALFYNKTLLDEAGFEVATSFEQIKEQAAQYNDEKSNKFLIRFDAGNTYTMHFFLTAGGFELYGPNHDDASQVNINSEGVVKGLTFYQTMREYLNVPYADLKWDSIEVEFAKGNVPYVITGPWSIGEIQTQDAGFEWGVTTIPTIDGVQPETFAGNIIASASAYTQHPEEARQVIEFMTSEEGLQVMYDVKGTIPALKDATVIDGVSEDPYIMGILEQAPYSQPMPSLPEMSSYWTAAESLYRPVWEGQMTPEEAAEKALADYNTALELSK</sequence>